<dbReference type="GO" id="GO:0016020">
    <property type="term" value="C:membrane"/>
    <property type="evidence" value="ECO:0007669"/>
    <property type="project" value="InterPro"/>
</dbReference>
<evidence type="ECO:0000256" key="1">
    <source>
        <dbReference type="SAM" id="Phobius"/>
    </source>
</evidence>
<name>A0A2N5Y384_9GAMM</name>
<protein>
    <submittedName>
        <fullName evidence="2">Peptidase M50</fullName>
    </submittedName>
</protein>
<evidence type="ECO:0000313" key="2">
    <source>
        <dbReference type="EMBL" id="PLW82819.1"/>
    </source>
</evidence>
<gene>
    <name evidence="2" type="ORF">CWI75_09660</name>
</gene>
<feature type="transmembrane region" description="Helical" evidence="1">
    <location>
        <begin position="122"/>
        <end position="143"/>
    </location>
</feature>
<organism evidence="2 3">
    <name type="scientific">Kineobactrum sediminis</name>
    <dbReference type="NCBI Taxonomy" id="1905677"/>
    <lineage>
        <taxon>Bacteria</taxon>
        <taxon>Pseudomonadati</taxon>
        <taxon>Pseudomonadota</taxon>
        <taxon>Gammaproteobacteria</taxon>
        <taxon>Cellvibrionales</taxon>
        <taxon>Halieaceae</taxon>
        <taxon>Kineobactrum</taxon>
    </lineage>
</organism>
<sequence>MLQDAASGKSHRFSPAAYRFIGLMDGERSVDELWQSVSTDAGDEAPTQDEVIRLLGQLHAVDALICDAIPDSEELFRRFSKHDRMKFKQRLWSPLAVRLPLIDPERFLERTYPLIAPLFSRWGAFIFFSVIAVGAVFAGIHWVDLTEDVVDRALTPTNLLILWLVYPVVKAFHELGHGYAVKHAGGEVHEIGVMLLVFIPVPYVDATAAWGVRDKGRRMLIGAAGILVELLIGSLALAVWLHIEDGMIHGIAYNVMLICGVSTLLFNGNPLLKFDGYYVLSDALEIPNLGTRSTQYLSYLVQRYLFRLESASSPANTPGERVWCFIYGIAAFIYRLLIMFIIILYVGGKFFAIGVLLALWAVTTQILVPISKSVLFLFNDSRLHRHRGRSIGLAAAVLTGIVVTTTLLPAPFWTLADGVVWPSERSYIRAGADGFVAKLLVSSGDFVEPDQPLLRMRDPFLEMRLKVLEGSVRELNSQLTLARATDRVQVALIREELASESAELARAKERVEALLVHSSRSGRVIIPDETDAVGQFIRKGERLAYVIEPEDLLTVRVVVSDDEVALIAESTRSVLVRSSSWDPSVWEGQIRRQVPGGTTRLPSTALGTTGGGTILVDPRSNDGLTTLERVFEVDVALPLAAQPEFIGQRMYVRFDHGSLPVAQQLYRALRRLFLARFSV</sequence>
<feature type="transmembrane region" description="Helical" evidence="1">
    <location>
        <begin position="247"/>
        <end position="266"/>
    </location>
</feature>
<feature type="transmembrane region" description="Helical" evidence="1">
    <location>
        <begin position="391"/>
        <end position="413"/>
    </location>
</feature>
<keyword evidence="1" id="KW-0472">Membrane</keyword>
<feature type="transmembrane region" description="Helical" evidence="1">
    <location>
        <begin position="322"/>
        <end position="344"/>
    </location>
</feature>
<dbReference type="Proteomes" id="UP000234845">
    <property type="component" value="Unassembled WGS sequence"/>
</dbReference>
<dbReference type="EMBL" id="PKLZ01000007">
    <property type="protein sequence ID" value="PLW82819.1"/>
    <property type="molecule type" value="Genomic_DNA"/>
</dbReference>
<dbReference type="InterPro" id="IPR001193">
    <property type="entry name" value="MBTPS2"/>
</dbReference>
<dbReference type="PANTHER" id="PTHR13325">
    <property type="entry name" value="PROTEASE M50 MEMBRANE-BOUND TRANSCRIPTION FACTOR SITE 2 PROTEASE"/>
    <property type="match status" value="1"/>
</dbReference>
<feature type="transmembrane region" description="Helical" evidence="1">
    <location>
        <begin position="191"/>
        <end position="212"/>
    </location>
</feature>
<dbReference type="GO" id="GO:0031293">
    <property type="term" value="P:membrane protein intracellular domain proteolysis"/>
    <property type="evidence" value="ECO:0007669"/>
    <property type="project" value="TreeGrafter"/>
</dbReference>
<keyword evidence="1" id="KW-1133">Transmembrane helix</keyword>
<dbReference type="GO" id="GO:0004222">
    <property type="term" value="F:metalloendopeptidase activity"/>
    <property type="evidence" value="ECO:0007669"/>
    <property type="project" value="InterPro"/>
</dbReference>
<keyword evidence="1" id="KW-0812">Transmembrane</keyword>
<dbReference type="GO" id="GO:0005737">
    <property type="term" value="C:cytoplasm"/>
    <property type="evidence" value="ECO:0007669"/>
    <property type="project" value="TreeGrafter"/>
</dbReference>
<comment type="caution">
    <text evidence="2">The sequence shown here is derived from an EMBL/GenBank/DDBJ whole genome shotgun (WGS) entry which is preliminary data.</text>
</comment>
<feature type="transmembrane region" description="Helical" evidence="1">
    <location>
        <begin position="219"/>
        <end position="241"/>
    </location>
</feature>
<evidence type="ECO:0000313" key="3">
    <source>
        <dbReference type="Proteomes" id="UP000234845"/>
    </source>
</evidence>
<feature type="transmembrane region" description="Helical" evidence="1">
    <location>
        <begin position="350"/>
        <end position="370"/>
    </location>
</feature>
<dbReference type="SUPFAM" id="SSF111369">
    <property type="entry name" value="HlyD-like secretion proteins"/>
    <property type="match status" value="1"/>
</dbReference>
<accession>A0A2N5Y384</accession>
<dbReference type="PANTHER" id="PTHR13325:SF3">
    <property type="entry name" value="MEMBRANE-BOUND TRANSCRIPTION FACTOR SITE-2 PROTEASE"/>
    <property type="match status" value="1"/>
</dbReference>
<dbReference type="Gene3D" id="1.10.287.470">
    <property type="entry name" value="Helix hairpin bin"/>
    <property type="match status" value="1"/>
</dbReference>
<dbReference type="RefSeq" id="WP_101521285.1">
    <property type="nucleotide sequence ID" value="NZ_PKLZ01000007.1"/>
</dbReference>
<proteinExistence type="predicted"/>
<keyword evidence="3" id="KW-1185">Reference proteome</keyword>
<reference evidence="3" key="1">
    <citation type="submission" date="2017-11" db="EMBL/GenBank/DDBJ databases">
        <title>The draft genome sequence of Chromatocurvus sp. F02.</title>
        <authorList>
            <person name="Du Z.-J."/>
            <person name="Chang Y.-Q."/>
        </authorList>
    </citation>
    <scope>NUCLEOTIDE SEQUENCE [LARGE SCALE GENOMIC DNA]</scope>
    <source>
        <strain evidence="3">F02</strain>
    </source>
</reference>
<dbReference type="Gene3D" id="2.40.50.100">
    <property type="match status" value="1"/>
</dbReference>
<dbReference type="AlphaFoldDB" id="A0A2N5Y384"/>
<dbReference type="OrthoDB" id="9759690at2"/>